<evidence type="ECO:0000313" key="2">
    <source>
        <dbReference type="EMBL" id="GAY75152.1"/>
    </source>
</evidence>
<evidence type="ECO:0000313" key="3">
    <source>
        <dbReference type="Proteomes" id="UP000319716"/>
    </source>
</evidence>
<dbReference type="AlphaFoldDB" id="A0A4Y1Z7Z3"/>
<dbReference type="Gene3D" id="3.40.190.290">
    <property type="match status" value="1"/>
</dbReference>
<dbReference type="InterPro" id="IPR005119">
    <property type="entry name" value="LysR_subst-bd"/>
</dbReference>
<dbReference type="PANTHER" id="PTHR30419">
    <property type="entry name" value="HTH-TYPE TRANSCRIPTIONAL REGULATOR YBHD"/>
    <property type="match status" value="1"/>
</dbReference>
<dbReference type="SUPFAM" id="SSF53850">
    <property type="entry name" value="Periplasmic binding protein-like II"/>
    <property type="match status" value="1"/>
</dbReference>
<evidence type="ECO:0000259" key="1">
    <source>
        <dbReference type="Pfam" id="PF03466"/>
    </source>
</evidence>
<name>A0A4Y1Z7Z3_9BACL</name>
<dbReference type="Proteomes" id="UP000319716">
    <property type="component" value="Unassembled WGS sequence"/>
</dbReference>
<sequence length="123" mass="14489">MTHVNLFDLRNEPFILFPEEFSLHGMIIACCEKAGYQPHIVFESSQWEFMVKMVSEKFGVALLPESILKKVEKEIDSIVTLPIENSELNWRLSMIWERNHYLSYAARTWVAKTRMLLKDCHVN</sequence>
<dbReference type="GO" id="GO:0006355">
    <property type="term" value="P:regulation of DNA-templated transcription"/>
    <property type="evidence" value="ECO:0007669"/>
    <property type="project" value="TreeGrafter"/>
</dbReference>
<dbReference type="GO" id="GO:0005829">
    <property type="term" value="C:cytosol"/>
    <property type="evidence" value="ECO:0007669"/>
    <property type="project" value="TreeGrafter"/>
</dbReference>
<organism evidence="2 3">
    <name type="scientific">Sporolactobacillus inulinus</name>
    <dbReference type="NCBI Taxonomy" id="2078"/>
    <lineage>
        <taxon>Bacteria</taxon>
        <taxon>Bacillati</taxon>
        <taxon>Bacillota</taxon>
        <taxon>Bacilli</taxon>
        <taxon>Bacillales</taxon>
        <taxon>Sporolactobacillaceae</taxon>
        <taxon>Sporolactobacillus</taxon>
    </lineage>
</organism>
<accession>A0A4Y1Z7Z3</accession>
<dbReference type="EMBL" id="BEXB01000004">
    <property type="protein sequence ID" value="GAY75152.1"/>
    <property type="molecule type" value="Genomic_DNA"/>
</dbReference>
<dbReference type="PANTHER" id="PTHR30419:SF8">
    <property type="entry name" value="NITROGEN ASSIMILATION TRANSCRIPTIONAL ACTIVATOR-RELATED"/>
    <property type="match status" value="1"/>
</dbReference>
<gene>
    <name evidence="2" type="ORF">NBRC111894_706</name>
</gene>
<protein>
    <submittedName>
        <fullName evidence="2">LysR family regulatory protein CidR</fullName>
    </submittedName>
</protein>
<reference evidence="2 3" key="1">
    <citation type="submission" date="2017-11" db="EMBL/GenBank/DDBJ databases">
        <title>Draft Genome Sequence of Sporolactobacillus inulinus NBRC 111894 Isolated from Koso, a Japanese Sugar-Vegetable Fermented Beverage.</title>
        <authorList>
            <person name="Chiou T.Y."/>
            <person name="Oshima K."/>
            <person name="Suda W."/>
            <person name="Hattori M."/>
            <person name="Takahashi T."/>
        </authorList>
    </citation>
    <scope>NUCLEOTIDE SEQUENCE [LARGE SCALE GENOMIC DNA]</scope>
    <source>
        <strain evidence="2 3">NBRC111894</strain>
    </source>
</reference>
<dbReference type="Pfam" id="PF03466">
    <property type="entry name" value="LysR_substrate"/>
    <property type="match status" value="1"/>
</dbReference>
<dbReference type="InterPro" id="IPR050950">
    <property type="entry name" value="HTH-type_LysR_regulators"/>
</dbReference>
<comment type="caution">
    <text evidence="2">The sequence shown here is derived from an EMBL/GenBank/DDBJ whole genome shotgun (WGS) entry which is preliminary data.</text>
</comment>
<proteinExistence type="predicted"/>
<feature type="domain" description="LysR substrate-binding" evidence="1">
    <location>
        <begin position="4"/>
        <end position="111"/>
    </location>
</feature>